<protein>
    <recommendedName>
        <fullName evidence="11 14">tRNA-2-methylthio-N(6)-dimethylallyladenosine synthase</fullName>
        <ecNumber evidence="10 14">2.8.4.3</ecNumber>
    </recommendedName>
    <alternativeName>
        <fullName evidence="13 14">(Dimethylallyl)adenosine tRNA methylthiotransferase MiaB</fullName>
    </alternativeName>
    <alternativeName>
        <fullName evidence="12 14">tRNA-i(6)A37 methylthiotransferase</fullName>
    </alternativeName>
</protein>
<comment type="cofactor">
    <cofactor evidence="14">
        <name>[4Fe-4S] cluster</name>
        <dbReference type="ChEBI" id="CHEBI:49883"/>
    </cofactor>
    <text evidence="14">Binds 2 [4Fe-4S] clusters. One cluster is coordinated with 3 cysteines and an exchangeable S-adenosyl-L-methionine.</text>
</comment>
<dbReference type="InterPro" id="IPR002792">
    <property type="entry name" value="TRAM_dom"/>
</dbReference>
<keyword evidence="2 14" id="KW-0004">4Fe-4S</keyword>
<dbReference type="GO" id="GO:0005829">
    <property type="term" value="C:cytosol"/>
    <property type="evidence" value="ECO:0007669"/>
    <property type="project" value="TreeGrafter"/>
</dbReference>
<evidence type="ECO:0000256" key="11">
    <source>
        <dbReference type="ARBA" id="ARBA00068570"/>
    </source>
</evidence>
<dbReference type="EMBL" id="RGGN01000114">
    <property type="protein sequence ID" value="NCU63098.1"/>
    <property type="molecule type" value="Genomic_DNA"/>
</dbReference>
<feature type="binding site" evidence="14">
    <location>
        <position position="159"/>
    </location>
    <ligand>
        <name>[4Fe-4S] cluster</name>
        <dbReference type="ChEBI" id="CHEBI:49883"/>
        <label>2</label>
        <note>4Fe-4S-S-AdoMet</note>
    </ligand>
</feature>
<dbReference type="AlphaFoldDB" id="A0A845SB89"/>
<keyword evidence="4 14" id="KW-0808">Transferase</keyword>
<dbReference type="PROSITE" id="PS50926">
    <property type="entry name" value="TRAM"/>
    <property type="match status" value="1"/>
</dbReference>
<dbReference type="InterPro" id="IPR013848">
    <property type="entry name" value="Methylthiotransferase_N"/>
</dbReference>
<comment type="subunit">
    <text evidence="14">Monomer.</text>
</comment>
<evidence type="ECO:0000256" key="6">
    <source>
        <dbReference type="ARBA" id="ARBA00022694"/>
    </source>
</evidence>
<gene>
    <name evidence="14 18" type="primary">miaB</name>
    <name evidence="18" type="ORF">EBV78_03290</name>
</gene>
<sequence>MFKKFYIKTFGCQMNEYDSDKISDLMQSVNFVRSETLADVDCIIFNTCHIREKATEKVYSDIGKIKKLNRSKKKPIFVLAGCIAQAQGEEIFKRTNYVDIVVGPQSYHRLPEQIKNFSERKENFSDTNFELIEKFDTLDNLKSSRKSKVSEFLTIQEGCDKFCSFCVVPYTRGAEFSRSFNSIINEAKKLSDNGVREIVLLGQNVSAYKFVDGNKTYNLAKLIDEIAKIKSIHRIRFTTSHPNDMDQELIEAFKYQKKLMPQLHLPIQSGSNKILKLMNRKHTREYYLDLITKFKEVNSEMEFSSDFIIGFPGEEENDFQDTLNIINKVNFISSYSFIYSQRPGTPAVDRDQISLDICKDRLLKLQTLLGDIQMKNSKQLIGKKTEILIENKTKTPGQFFGRSKFMHSIFFNSENCNPGDLVDIEITSCNSKNLFGVLKKEEVFV</sequence>
<feature type="binding site" evidence="14">
    <location>
        <position position="163"/>
    </location>
    <ligand>
        <name>[4Fe-4S] cluster</name>
        <dbReference type="ChEBI" id="CHEBI:49883"/>
        <label>2</label>
        <note>4Fe-4S-S-AdoMet</note>
    </ligand>
</feature>
<dbReference type="GO" id="GO:0046872">
    <property type="term" value="F:metal ion binding"/>
    <property type="evidence" value="ECO:0007669"/>
    <property type="project" value="UniProtKB-KW"/>
</dbReference>
<evidence type="ECO:0000256" key="9">
    <source>
        <dbReference type="ARBA" id="ARBA00023014"/>
    </source>
</evidence>
<dbReference type="EC" id="2.8.4.3" evidence="10 14"/>
<evidence type="ECO:0000259" key="16">
    <source>
        <dbReference type="PROSITE" id="PS51449"/>
    </source>
</evidence>
<dbReference type="SUPFAM" id="SSF102114">
    <property type="entry name" value="Radical SAM enzymes"/>
    <property type="match status" value="1"/>
</dbReference>
<feature type="binding site" evidence="14">
    <location>
        <position position="12"/>
    </location>
    <ligand>
        <name>[4Fe-4S] cluster</name>
        <dbReference type="ChEBI" id="CHEBI:49883"/>
        <label>1</label>
    </ligand>
</feature>
<evidence type="ECO:0000256" key="1">
    <source>
        <dbReference type="ARBA" id="ARBA00003234"/>
    </source>
</evidence>
<dbReference type="GO" id="GO:0035597">
    <property type="term" value="F:tRNA-2-methylthio-N(6)-dimethylallyladenosine(37) synthase activity"/>
    <property type="evidence" value="ECO:0007669"/>
    <property type="project" value="UniProtKB-EC"/>
</dbReference>
<dbReference type="InterPro" id="IPR006463">
    <property type="entry name" value="MiaB_methiolase"/>
</dbReference>
<comment type="catalytic activity">
    <reaction evidence="14">
        <text>N(6)-dimethylallyladenosine(37) in tRNA + (sulfur carrier)-SH + AH2 + 2 S-adenosyl-L-methionine = 2-methylsulfanyl-N(6)-dimethylallyladenosine(37) in tRNA + (sulfur carrier)-H + 5'-deoxyadenosine + L-methionine + A + S-adenosyl-L-homocysteine + 2 H(+)</text>
        <dbReference type="Rhea" id="RHEA:37067"/>
        <dbReference type="Rhea" id="RHEA-COMP:10375"/>
        <dbReference type="Rhea" id="RHEA-COMP:10376"/>
        <dbReference type="Rhea" id="RHEA-COMP:14737"/>
        <dbReference type="Rhea" id="RHEA-COMP:14739"/>
        <dbReference type="ChEBI" id="CHEBI:13193"/>
        <dbReference type="ChEBI" id="CHEBI:15378"/>
        <dbReference type="ChEBI" id="CHEBI:17319"/>
        <dbReference type="ChEBI" id="CHEBI:17499"/>
        <dbReference type="ChEBI" id="CHEBI:29917"/>
        <dbReference type="ChEBI" id="CHEBI:57844"/>
        <dbReference type="ChEBI" id="CHEBI:57856"/>
        <dbReference type="ChEBI" id="CHEBI:59789"/>
        <dbReference type="ChEBI" id="CHEBI:64428"/>
        <dbReference type="ChEBI" id="CHEBI:74415"/>
        <dbReference type="ChEBI" id="CHEBI:74417"/>
        <dbReference type="EC" id="2.8.4.3"/>
    </reaction>
</comment>
<dbReference type="Pfam" id="PF00919">
    <property type="entry name" value="UPF0004"/>
    <property type="match status" value="1"/>
</dbReference>
<dbReference type="Gene3D" id="3.80.30.20">
    <property type="entry name" value="tm_1862 like domain"/>
    <property type="match status" value="1"/>
</dbReference>
<dbReference type="PANTHER" id="PTHR43020">
    <property type="entry name" value="CDK5 REGULATORY SUBUNIT-ASSOCIATED PROTEIN 1"/>
    <property type="match status" value="1"/>
</dbReference>
<dbReference type="GO" id="GO:0051539">
    <property type="term" value="F:4 iron, 4 sulfur cluster binding"/>
    <property type="evidence" value="ECO:0007669"/>
    <property type="project" value="UniProtKB-UniRule"/>
</dbReference>
<dbReference type="NCBIfam" id="TIGR01574">
    <property type="entry name" value="miaB-methiolase"/>
    <property type="match status" value="1"/>
</dbReference>
<evidence type="ECO:0000256" key="14">
    <source>
        <dbReference type="HAMAP-Rule" id="MF_01864"/>
    </source>
</evidence>
<evidence type="ECO:0000259" key="15">
    <source>
        <dbReference type="PROSITE" id="PS50926"/>
    </source>
</evidence>
<dbReference type="Pfam" id="PF01938">
    <property type="entry name" value="TRAM"/>
    <property type="match status" value="1"/>
</dbReference>
<evidence type="ECO:0000256" key="2">
    <source>
        <dbReference type="ARBA" id="ARBA00022485"/>
    </source>
</evidence>
<evidence type="ECO:0000256" key="12">
    <source>
        <dbReference type="ARBA" id="ARBA00080698"/>
    </source>
</evidence>
<dbReference type="PROSITE" id="PS51449">
    <property type="entry name" value="MTTASE_N"/>
    <property type="match status" value="1"/>
</dbReference>
<feature type="domain" description="MTTase N-terminal" evidence="16">
    <location>
        <begin position="3"/>
        <end position="119"/>
    </location>
</feature>
<dbReference type="SFLD" id="SFLDS00029">
    <property type="entry name" value="Radical_SAM"/>
    <property type="match status" value="1"/>
</dbReference>
<keyword evidence="5 14" id="KW-0949">S-adenosyl-L-methionine</keyword>
<accession>A0A845SB89</accession>
<dbReference type="SFLD" id="SFLDG01082">
    <property type="entry name" value="B12-binding_domain_containing"/>
    <property type="match status" value="1"/>
</dbReference>
<dbReference type="CDD" id="cd01335">
    <property type="entry name" value="Radical_SAM"/>
    <property type="match status" value="1"/>
</dbReference>
<dbReference type="SFLD" id="SFLDF00273">
    <property type="entry name" value="(dimethylallyl)adenosine_tRNA"/>
    <property type="match status" value="1"/>
</dbReference>
<evidence type="ECO:0000259" key="17">
    <source>
        <dbReference type="PROSITE" id="PS51918"/>
    </source>
</evidence>
<feature type="binding site" evidence="14">
    <location>
        <position position="166"/>
    </location>
    <ligand>
        <name>[4Fe-4S] cluster</name>
        <dbReference type="ChEBI" id="CHEBI:49883"/>
        <label>2</label>
        <note>4Fe-4S-S-AdoMet</note>
    </ligand>
</feature>
<feature type="domain" description="Radical SAM core" evidence="17">
    <location>
        <begin position="145"/>
        <end position="375"/>
    </location>
</feature>
<dbReference type="FunFam" id="3.80.30.20:FF:000001">
    <property type="entry name" value="tRNA-2-methylthio-N(6)-dimethylallyladenosine synthase 2"/>
    <property type="match status" value="1"/>
</dbReference>
<dbReference type="InterPro" id="IPR007197">
    <property type="entry name" value="rSAM"/>
</dbReference>
<dbReference type="Gene3D" id="3.40.50.12160">
    <property type="entry name" value="Methylthiotransferase, N-terminal domain"/>
    <property type="match status" value="1"/>
</dbReference>
<dbReference type="PROSITE" id="PS51918">
    <property type="entry name" value="RADICAL_SAM"/>
    <property type="match status" value="1"/>
</dbReference>
<dbReference type="InterPro" id="IPR023404">
    <property type="entry name" value="rSAM_horseshoe"/>
</dbReference>
<feature type="binding site" evidence="14">
    <location>
        <position position="82"/>
    </location>
    <ligand>
        <name>[4Fe-4S] cluster</name>
        <dbReference type="ChEBI" id="CHEBI:49883"/>
        <label>1</label>
    </ligand>
</feature>
<comment type="similarity">
    <text evidence="14">Belongs to the methylthiotransferase family. MiaB subfamily.</text>
</comment>
<evidence type="ECO:0000256" key="13">
    <source>
        <dbReference type="ARBA" id="ARBA00081141"/>
    </source>
</evidence>
<feature type="domain" description="TRAM" evidence="15">
    <location>
        <begin position="378"/>
        <end position="440"/>
    </location>
</feature>
<comment type="function">
    <text evidence="1 14">Catalyzes the methylthiolation of N6-(dimethylallyl)adenosine (i(6)A), leading to the formation of 2-methylthio-N6-(dimethylallyl)adenosine (ms(2)i(6)A) at position 37 in tRNAs that read codons beginning with uridine.</text>
</comment>
<dbReference type="SMART" id="SM00729">
    <property type="entry name" value="Elp3"/>
    <property type="match status" value="1"/>
</dbReference>
<dbReference type="InterPro" id="IPR038135">
    <property type="entry name" value="Methylthiotransferase_N_sf"/>
</dbReference>
<dbReference type="SFLD" id="SFLDG01061">
    <property type="entry name" value="methylthiotransferase"/>
    <property type="match status" value="1"/>
</dbReference>
<dbReference type="Pfam" id="PF04055">
    <property type="entry name" value="Radical_SAM"/>
    <property type="match status" value="1"/>
</dbReference>
<keyword evidence="3 14" id="KW-0963">Cytoplasm</keyword>
<proteinExistence type="inferred from homology"/>
<keyword evidence="8 14" id="KW-0408">Iron</keyword>
<dbReference type="Proteomes" id="UP000572953">
    <property type="component" value="Unassembled WGS sequence"/>
</dbReference>
<dbReference type="PROSITE" id="PS01278">
    <property type="entry name" value="MTTASE_RADICAL"/>
    <property type="match status" value="1"/>
</dbReference>
<name>A0A845SB89_9PROT</name>
<keyword evidence="6 14" id="KW-0819">tRNA processing</keyword>
<comment type="caution">
    <text evidence="18">The sequence shown here is derived from an EMBL/GenBank/DDBJ whole genome shotgun (WGS) entry which is preliminary data.</text>
</comment>
<evidence type="ECO:0000256" key="3">
    <source>
        <dbReference type="ARBA" id="ARBA00022490"/>
    </source>
</evidence>
<dbReference type="InterPro" id="IPR006638">
    <property type="entry name" value="Elp3/MiaA/NifB-like_rSAM"/>
</dbReference>
<dbReference type="InterPro" id="IPR005839">
    <property type="entry name" value="Methylthiotransferase"/>
</dbReference>
<dbReference type="InterPro" id="IPR058240">
    <property type="entry name" value="rSAM_sf"/>
</dbReference>
<evidence type="ECO:0000256" key="4">
    <source>
        <dbReference type="ARBA" id="ARBA00022679"/>
    </source>
</evidence>
<dbReference type="PANTHER" id="PTHR43020:SF2">
    <property type="entry name" value="MITOCHONDRIAL TRNA METHYLTHIOTRANSFERASE CDK5RAP1"/>
    <property type="match status" value="1"/>
</dbReference>
<dbReference type="InterPro" id="IPR020612">
    <property type="entry name" value="Methylthiotransferase_CS"/>
</dbReference>
<evidence type="ECO:0000256" key="5">
    <source>
        <dbReference type="ARBA" id="ARBA00022691"/>
    </source>
</evidence>
<evidence type="ECO:0000256" key="10">
    <source>
        <dbReference type="ARBA" id="ARBA00033765"/>
    </source>
</evidence>
<dbReference type="NCBIfam" id="TIGR00089">
    <property type="entry name" value="MiaB/RimO family radical SAM methylthiotransferase"/>
    <property type="match status" value="1"/>
</dbReference>
<dbReference type="HAMAP" id="MF_01864">
    <property type="entry name" value="tRNA_metthiotr_MiaB"/>
    <property type="match status" value="1"/>
</dbReference>
<comment type="subcellular location">
    <subcellularLocation>
        <location evidence="14">Cytoplasm</location>
    </subcellularLocation>
</comment>
<reference evidence="18 19" key="1">
    <citation type="submission" date="2018-10" db="EMBL/GenBank/DDBJ databases">
        <title>Iterative Subtractive Binning of Freshwater Chronoseries Metagenomes Recovers Nearly Complete Genomes from over Four Hundred Novel Species.</title>
        <authorList>
            <person name="Rodriguez-R L.M."/>
            <person name="Tsementzi D."/>
            <person name="Luo C."/>
            <person name="Konstantinidis K.T."/>
        </authorList>
    </citation>
    <scope>NUCLEOTIDE SEQUENCE [LARGE SCALE GENOMIC DNA]</scope>
    <source>
        <strain evidence="18">WB7_2B_003</strain>
    </source>
</reference>
<keyword evidence="9 14" id="KW-0411">Iron-sulfur</keyword>
<evidence type="ECO:0000313" key="18">
    <source>
        <dbReference type="EMBL" id="NCU63098.1"/>
    </source>
</evidence>
<evidence type="ECO:0000256" key="7">
    <source>
        <dbReference type="ARBA" id="ARBA00022723"/>
    </source>
</evidence>
<dbReference type="FunFam" id="3.40.50.12160:FF:000003">
    <property type="entry name" value="CDK5 regulatory subunit-associated protein 1"/>
    <property type="match status" value="1"/>
</dbReference>
<organism evidence="18 19">
    <name type="scientific">Candidatus Fonsibacter lacus</name>
    <dbReference type="NCBI Taxonomy" id="2576439"/>
    <lineage>
        <taxon>Bacteria</taxon>
        <taxon>Pseudomonadati</taxon>
        <taxon>Pseudomonadota</taxon>
        <taxon>Alphaproteobacteria</taxon>
        <taxon>Candidatus Pelagibacterales</taxon>
        <taxon>Candidatus Pelagibacterales incertae sedis</taxon>
        <taxon>Candidatus Fonsibacter</taxon>
    </lineage>
</organism>
<evidence type="ECO:0000256" key="8">
    <source>
        <dbReference type="ARBA" id="ARBA00023004"/>
    </source>
</evidence>
<feature type="binding site" evidence="14">
    <location>
        <position position="48"/>
    </location>
    <ligand>
        <name>[4Fe-4S] cluster</name>
        <dbReference type="ChEBI" id="CHEBI:49883"/>
        <label>1</label>
    </ligand>
</feature>
<evidence type="ECO:0000313" key="19">
    <source>
        <dbReference type="Proteomes" id="UP000572953"/>
    </source>
</evidence>
<keyword evidence="7 14" id="KW-0479">Metal-binding</keyword>